<evidence type="ECO:0000313" key="9">
    <source>
        <dbReference type="EMBL" id="AYE39489.1"/>
    </source>
</evidence>
<keyword evidence="7 8" id="KW-0472">Membrane</keyword>
<keyword evidence="3" id="KW-0813">Transport</keyword>
<dbReference type="PANTHER" id="PTHR30269">
    <property type="entry name" value="TRANSMEMBRANE PROTEIN YFCA"/>
    <property type="match status" value="1"/>
</dbReference>
<feature type="transmembrane region" description="Helical" evidence="8">
    <location>
        <begin position="95"/>
        <end position="114"/>
    </location>
</feature>
<evidence type="ECO:0000256" key="4">
    <source>
        <dbReference type="ARBA" id="ARBA00022475"/>
    </source>
</evidence>
<sequence>MLGWIFLMLFAALMAGFVQGVTGFGSGIIMMIFLPYLLPINQSAGVSTLTMIVANIMVVWHYRKYLKWQRLVLPFIIYITTAFFSVYLSKSMATGHLKFLLGLLLVVLATYYLIMSIHSIKLKSIPIYVMFVFAIISGFFNGLFGIGGPLMALYFLTIADSKENYLASIQTFFLIDTFCITSIRFASGILTLVNLKFVFVGIIGAVAGTILANHLVKHLNLKIIKLCIYGFIAFSGIYYLITAI</sequence>
<organism evidence="9 10">
    <name type="scientific">Companilactobacillus zhachilii</name>
    <dbReference type="NCBI Taxonomy" id="2304606"/>
    <lineage>
        <taxon>Bacteria</taxon>
        <taxon>Bacillati</taxon>
        <taxon>Bacillota</taxon>
        <taxon>Bacilli</taxon>
        <taxon>Lactobacillales</taxon>
        <taxon>Lactobacillaceae</taxon>
        <taxon>Companilactobacillus</taxon>
    </lineage>
</organism>
<dbReference type="InterPro" id="IPR002781">
    <property type="entry name" value="TM_pro_TauE-like"/>
</dbReference>
<comment type="subcellular location">
    <subcellularLocation>
        <location evidence="1 8">Cell membrane</location>
        <topology evidence="1 8">Multi-pass membrane protein</topology>
    </subcellularLocation>
</comment>
<keyword evidence="5 8" id="KW-0812">Transmembrane</keyword>
<dbReference type="KEGG" id="lzh:D1B17_06615"/>
<proteinExistence type="inferred from homology"/>
<keyword evidence="4 8" id="KW-1003">Cell membrane</keyword>
<comment type="similarity">
    <text evidence="2 8">Belongs to the 4-toluene sulfonate uptake permease (TSUP) (TC 2.A.102) family.</text>
</comment>
<dbReference type="InterPro" id="IPR052017">
    <property type="entry name" value="TSUP"/>
</dbReference>
<feature type="transmembrane region" description="Helical" evidence="8">
    <location>
        <begin position="165"/>
        <end position="185"/>
    </location>
</feature>
<dbReference type="PANTHER" id="PTHR30269:SF37">
    <property type="entry name" value="MEMBRANE TRANSPORTER PROTEIN"/>
    <property type="match status" value="1"/>
</dbReference>
<feature type="transmembrane region" description="Helical" evidence="8">
    <location>
        <begin position="222"/>
        <end position="241"/>
    </location>
</feature>
<dbReference type="GO" id="GO:0005886">
    <property type="term" value="C:plasma membrane"/>
    <property type="evidence" value="ECO:0007669"/>
    <property type="project" value="UniProtKB-SubCell"/>
</dbReference>
<accession>A0A386PWL1</accession>
<feature type="transmembrane region" description="Helical" evidence="8">
    <location>
        <begin position="36"/>
        <end position="59"/>
    </location>
</feature>
<feature type="transmembrane region" description="Helical" evidence="8">
    <location>
        <begin position="126"/>
        <end position="159"/>
    </location>
</feature>
<dbReference type="Pfam" id="PF01925">
    <property type="entry name" value="TauE"/>
    <property type="match status" value="1"/>
</dbReference>
<dbReference type="AlphaFoldDB" id="A0A386PWL1"/>
<dbReference type="OrthoDB" id="7843147at2"/>
<reference evidence="10" key="1">
    <citation type="submission" date="2018-08" db="EMBL/GenBank/DDBJ databases">
        <title>Genome of Lactobacillus sp. HBUAS52074.</title>
        <authorList>
            <person name="Guo Z."/>
            <person name="Zhang Z.D."/>
        </authorList>
    </citation>
    <scope>NUCLEOTIDE SEQUENCE [LARGE SCALE GENOMIC DNA]</scope>
    <source>
        <strain evidence="10">HBUAS52074</strain>
    </source>
</reference>
<feature type="transmembrane region" description="Helical" evidence="8">
    <location>
        <begin position="197"/>
        <end position="216"/>
    </location>
</feature>
<evidence type="ECO:0000256" key="7">
    <source>
        <dbReference type="ARBA" id="ARBA00023136"/>
    </source>
</evidence>
<name>A0A386PWL1_9LACO</name>
<feature type="transmembrane region" description="Helical" evidence="8">
    <location>
        <begin position="71"/>
        <end position="89"/>
    </location>
</feature>
<keyword evidence="10" id="KW-1185">Reference proteome</keyword>
<evidence type="ECO:0000256" key="5">
    <source>
        <dbReference type="ARBA" id="ARBA00022692"/>
    </source>
</evidence>
<evidence type="ECO:0000256" key="2">
    <source>
        <dbReference type="ARBA" id="ARBA00009142"/>
    </source>
</evidence>
<evidence type="ECO:0000256" key="1">
    <source>
        <dbReference type="ARBA" id="ARBA00004651"/>
    </source>
</evidence>
<evidence type="ECO:0000313" key="10">
    <source>
        <dbReference type="Proteomes" id="UP000267208"/>
    </source>
</evidence>
<keyword evidence="6 8" id="KW-1133">Transmembrane helix</keyword>
<protein>
    <recommendedName>
        <fullName evidence="8">Probable membrane transporter protein</fullName>
    </recommendedName>
</protein>
<evidence type="ECO:0000256" key="8">
    <source>
        <dbReference type="RuleBase" id="RU363041"/>
    </source>
</evidence>
<gene>
    <name evidence="9" type="ORF">D1B17_06615</name>
</gene>
<evidence type="ECO:0000256" key="6">
    <source>
        <dbReference type="ARBA" id="ARBA00022989"/>
    </source>
</evidence>
<dbReference type="EMBL" id="CP031933">
    <property type="protein sequence ID" value="AYE39489.1"/>
    <property type="molecule type" value="Genomic_DNA"/>
</dbReference>
<dbReference type="Proteomes" id="UP000267208">
    <property type="component" value="Chromosome"/>
</dbReference>
<evidence type="ECO:0000256" key="3">
    <source>
        <dbReference type="ARBA" id="ARBA00022448"/>
    </source>
</evidence>